<dbReference type="EMBL" id="SSTD01015426">
    <property type="protein sequence ID" value="TYK02696.1"/>
    <property type="molecule type" value="Genomic_DNA"/>
</dbReference>
<dbReference type="AlphaFoldDB" id="A0A5D3BWT7"/>
<name>A0A5D3BWT7_CUCMM</name>
<protein>
    <submittedName>
        <fullName evidence="2">RNA-directed DNA polymerase-like protein</fullName>
    </submittedName>
</protein>
<evidence type="ECO:0000313" key="4">
    <source>
        <dbReference type="Proteomes" id="UP000321947"/>
    </source>
</evidence>
<keyword evidence="2" id="KW-0695">RNA-directed DNA polymerase</keyword>
<dbReference type="Gene3D" id="3.10.10.10">
    <property type="entry name" value="HIV Type 1 Reverse Transcriptase, subunit A, domain 1"/>
    <property type="match status" value="1"/>
</dbReference>
<evidence type="ECO:0000313" key="3">
    <source>
        <dbReference type="Proteomes" id="UP000321393"/>
    </source>
</evidence>
<keyword evidence="2" id="KW-0808">Transferase</keyword>
<dbReference type="InterPro" id="IPR043502">
    <property type="entry name" value="DNA/RNA_pol_sf"/>
</dbReference>
<evidence type="ECO:0000313" key="1">
    <source>
        <dbReference type="EMBL" id="KAA0051106.1"/>
    </source>
</evidence>
<comment type="caution">
    <text evidence="2">The sequence shown here is derived from an EMBL/GenBank/DDBJ whole genome shotgun (WGS) entry which is preliminary data.</text>
</comment>
<dbReference type="Proteomes" id="UP000321947">
    <property type="component" value="Unassembled WGS sequence"/>
</dbReference>
<dbReference type="Proteomes" id="UP000321393">
    <property type="component" value="Unassembled WGS sequence"/>
</dbReference>
<keyword evidence="2" id="KW-0548">Nucleotidyltransferase</keyword>
<accession>A0A5D3BWT7</accession>
<dbReference type="GO" id="GO:0003964">
    <property type="term" value="F:RNA-directed DNA polymerase activity"/>
    <property type="evidence" value="ECO:0007669"/>
    <property type="project" value="UniProtKB-KW"/>
</dbReference>
<dbReference type="OrthoDB" id="912866at2759"/>
<sequence length="94" mass="10552">MVIPLDSLENPRETILNGTLCLQEKYRDVMPDNLPKSLLPRRMIDHEIELLPGAKSPTKNANRMAPPKLAELRKQLDDLLSAGLLGLQKLRMGP</sequence>
<gene>
    <name evidence="2" type="ORF">E5676_scaffold1161G00250</name>
    <name evidence="1" type="ORF">E6C27_scaffold511G00490</name>
</gene>
<reference evidence="3 4" key="1">
    <citation type="submission" date="2019-08" db="EMBL/GenBank/DDBJ databases">
        <title>Draft genome sequences of two oriental melons (Cucumis melo L. var makuwa).</title>
        <authorList>
            <person name="Kwon S.-Y."/>
        </authorList>
    </citation>
    <scope>NUCLEOTIDE SEQUENCE [LARGE SCALE GENOMIC DNA]</scope>
    <source>
        <strain evidence="4">cv. Chang Bougi</strain>
        <strain evidence="3">cv. SW 3</strain>
        <tissue evidence="2">Leaf</tissue>
    </source>
</reference>
<organism evidence="2 4">
    <name type="scientific">Cucumis melo var. makuwa</name>
    <name type="common">Oriental melon</name>
    <dbReference type="NCBI Taxonomy" id="1194695"/>
    <lineage>
        <taxon>Eukaryota</taxon>
        <taxon>Viridiplantae</taxon>
        <taxon>Streptophyta</taxon>
        <taxon>Embryophyta</taxon>
        <taxon>Tracheophyta</taxon>
        <taxon>Spermatophyta</taxon>
        <taxon>Magnoliopsida</taxon>
        <taxon>eudicotyledons</taxon>
        <taxon>Gunneridae</taxon>
        <taxon>Pentapetalae</taxon>
        <taxon>rosids</taxon>
        <taxon>fabids</taxon>
        <taxon>Cucurbitales</taxon>
        <taxon>Cucurbitaceae</taxon>
        <taxon>Benincaseae</taxon>
        <taxon>Cucumis</taxon>
    </lineage>
</organism>
<dbReference type="SUPFAM" id="SSF56672">
    <property type="entry name" value="DNA/RNA polymerases"/>
    <property type="match status" value="1"/>
</dbReference>
<dbReference type="EMBL" id="SSTE01011342">
    <property type="protein sequence ID" value="KAA0051106.1"/>
    <property type="molecule type" value="Genomic_DNA"/>
</dbReference>
<evidence type="ECO:0000313" key="2">
    <source>
        <dbReference type="EMBL" id="TYK02696.1"/>
    </source>
</evidence>
<proteinExistence type="predicted"/>